<organism evidence="1">
    <name type="scientific">Anguilla anguilla</name>
    <name type="common">European freshwater eel</name>
    <name type="synonym">Muraena anguilla</name>
    <dbReference type="NCBI Taxonomy" id="7936"/>
    <lineage>
        <taxon>Eukaryota</taxon>
        <taxon>Metazoa</taxon>
        <taxon>Chordata</taxon>
        <taxon>Craniata</taxon>
        <taxon>Vertebrata</taxon>
        <taxon>Euteleostomi</taxon>
        <taxon>Actinopterygii</taxon>
        <taxon>Neopterygii</taxon>
        <taxon>Teleostei</taxon>
        <taxon>Anguilliformes</taxon>
        <taxon>Anguillidae</taxon>
        <taxon>Anguilla</taxon>
    </lineage>
</organism>
<accession>A0A0E9S9C5</accession>
<protein>
    <submittedName>
        <fullName evidence="1">Uncharacterized protein</fullName>
    </submittedName>
</protein>
<dbReference type="AlphaFoldDB" id="A0A0E9S9C5"/>
<name>A0A0E9S9C5_ANGAN</name>
<sequence length="28" mass="3194">MDHHVLVKRQAVDEYLPICPTIGKADMI</sequence>
<dbReference type="EMBL" id="GBXM01070568">
    <property type="protein sequence ID" value="JAH38009.1"/>
    <property type="molecule type" value="Transcribed_RNA"/>
</dbReference>
<reference evidence="1" key="2">
    <citation type="journal article" date="2015" name="Fish Shellfish Immunol.">
        <title>Early steps in the European eel (Anguilla anguilla)-Vibrio vulnificus interaction in the gills: Role of the RtxA13 toxin.</title>
        <authorList>
            <person name="Callol A."/>
            <person name="Pajuelo D."/>
            <person name="Ebbesson L."/>
            <person name="Teles M."/>
            <person name="MacKenzie S."/>
            <person name="Amaro C."/>
        </authorList>
    </citation>
    <scope>NUCLEOTIDE SEQUENCE</scope>
</reference>
<reference evidence="1" key="1">
    <citation type="submission" date="2014-11" db="EMBL/GenBank/DDBJ databases">
        <authorList>
            <person name="Amaro Gonzalez C."/>
        </authorList>
    </citation>
    <scope>NUCLEOTIDE SEQUENCE</scope>
</reference>
<evidence type="ECO:0000313" key="1">
    <source>
        <dbReference type="EMBL" id="JAH38009.1"/>
    </source>
</evidence>
<proteinExistence type="predicted"/>